<accession>A0A346FVQ4</accession>
<keyword evidence="1" id="KW-0614">Plasmid</keyword>
<name>A0A346FVQ4_PROMI</name>
<sequence length="39" mass="4422">MFYGLRKTILSSAPKLLSAHFQKTLSHQGGFGDLMYLTY</sequence>
<proteinExistence type="predicted"/>
<dbReference type="EMBL" id="MH491967">
    <property type="protein sequence ID" value="AXN76554.1"/>
    <property type="molecule type" value="Genomic_DNA"/>
</dbReference>
<reference evidence="1" key="1">
    <citation type="submission" date="2018-10" db="EMBL/GenBank/DDBJ databases">
        <title>Proteus mirabilis strain HFK418 plasmid pHFK418-NDM, complete sequence.</title>
        <authorList>
            <person name="Dong D."/>
            <person name="Jia N."/>
            <person name="Zhang H."/>
            <person name="Zhao H."/>
            <person name="Liu Z."/>
            <person name="Zhu Y."/>
        </authorList>
    </citation>
    <scope>NUCLEOTIDE SEQUENCE</scope>
    <source>
        <strain evidence="1">HFK418</strain>
        <plasmid evidence="1">pHFK418-NDM</plasmid>
    </source>
</reference>
<dbReference type="AlphaFoldDB" id="A0A346FVQ4"/>
<protein>
    <submittedName>
        <fullName evidence="1">Uncharacterized protein</fullName>
    </submittedName>
</protein>
<organism evidence="1">
    <name type="scientific">Proteus mirabilis</name>
    <dbReference type="NCBI Taxonomy" id="584"/>
    <lineage>
        <taxon>Bacteria</taxon>
        <taxon>Pseudomonadati</taxon>
        <taxon>Pseudomonadota</taxon>
        <taxon>Gammaproteobacteria</taxon>
        <taxon>Enterobacterales</taxon>
        <taxon>Morganellaceae</taxon>
        <taxon>Proteus</taxon>
    </lineage>
</organism>
<geneLocation type="plasmid" evidence="1">
    <name>pHFK418-NDM</name>
</geneLocation>
<evidence type="ECO:0000313" key="1">
    <source>
        <dbReference type="EMBL" id="AXN76554.1"/>
    </source>
</evidence>